<dbReference type="Proteomes" id="UP000015620">
    <property type="component" value="Chromosome"/>
</dbReference>
<evidence type="ECO:0008006" key="4">
    <source>
        <dbReference type="Google" id="ProtNLM"/>
    </source>
</evidence>
<keyword evidence="1" id="KW-0732">Signal</keyword>
<evidence type="ECO:0000313" key="3">
    <source>
        <dbReference type="Proteomes" id="UP000015620"/>
    </source>
</evidence>
<dbReference type="HOGENOM" id="CLU_946430_0_0_12"/>
<dbReference type="KEGG" id="tped:TPE_0625"/>
<proteinExistence type="predicted"/>
<dbReference type="AlphaFoldDB" id="S6A308"/>
<name>S6A308_9SPIR</name>
<dbReference type="PATRIC" id="fig|1291379.3.peg.630"/>
<keyword evidence="3" id="KW-1185">Reference proteome</keyword>
<evidence type="ECO:0000313" key="2">
    <source>
        <dbReference type="EMBL" id="AGT43121.1"/>
    </source>
</evidence>
<gene>
    <name evidence="2" type="ORF">TPE_0625</name>
</gene>
<protein>
    <recommendedName>
        <fullName evidence="4">Lipoprotein</fullName>
    </recommendedName>
</protein>
<evidence type="ECO:0000256" key="1">
    <source>
        <dbReference type="SAM" id="SignalP"/>
    </source>
</evidence>
<organism evidence="2 3">
    <name type="scientific">Treponema pedis str. T A4</name>
    <dbReference type="NCBI Taxonomy" id="1291379"/>
    <lineage>
        <taxon>Bacteria</taxon>
        <taxon>Pseudomonadati</taxon>
        <taxon>Spirochaetota</taxon>
        <taxon>Spirochaetia</taxon>
        <taxon>Spirochaetales</taxon>
        <taxon>Treponemataceae</taxon>
        <taxon>Treponema</taxon>
    </lineage>
</organism>
<feature type="signal peptide" evidence="1">
    <location>
        <begin position="1"/>
        <end position="31"/>
    </location>
</feature>
<accession>S6A308</accession>
<dbReference type="EMBL" id="CP004120">
    <property type="protein sequence ID" value="AGT43121.1"/>
    <property type="molecule type" value="Genomic_DNA"/>
</dbReference>
<reference evidence="2 3" key="1">
    <citation type="journal article" date="2013" name="PLoS ONE">
        <title>Genome-Wide Relatedness of Treponema pedis, from Gingiva and Necrotic Skin Lesions of Pigs, with the Human Oral Pathogen Treponema denticola.</title>
        <authorList>
            <person name="Svartstrom O."/>
            <person name="Mushtaq M."/>
            <person name="Pringle M."/>
            <person name="Segerman B."/>
        </authorList>
    </citation>
    <scope>NUCLEOTIDE SEQUENCE [LARGE SCALE GENOMIC DNA]</scope>
    <source>
        <strain evidence="2">T A4</strain>
    </source>
</reference>
<sequence>MVSEFVWRFLMKLTVVCFLSCVLLFTSAGFAQETPMLSADNPDSIYPAAKLGEMFIHMSKITSPFKGNAPAIEILFQSDKFYWEPCTPPEDWGQKDKTFKYFEEFIPGTTIIFNITNRLDDVTYYKTDSVHPYNLPIYNDPAEAEFLKRFVFFKFTATAAKSMSLFRRALNNDLGAIDTHTKLIYAYSMPTDYEKMIGNNYIPQKWMPYELAPNTKDSGLKFYEYDPIGFVSEEADFEFFKVKTNMHFYDWWYDAITVGRTMKTVKAKRFMPVINPKAEEDWSIRDAKRPVRSPYRKQ</sequence>
<feature type="chain" id="PRO_5004535772" description="Lipoprotein" evidence="1">
    <location>
        <begin position="32"/>
        <end position="298"/>
    </location>
</feature>